<dbReference type="SUPFAM" id="SSF52047">
    <property type="entry name" value="RNI-like"/>
    <property type="match status" value="1"/>
</dbReference>
<sequence>MDLHECLPDWMKGLTSLKTLHIENNHKLKYLSPGIQYLTSLQELCIDDCEKLVEISLGNSIKWEALTSIRRLTFKNQPNLVTLPGGLQRATTLQRLSIMNCQNLTALLDWICKLCSLKALDLLYCRNLKSLPGSISGHTCLRSLQIYGCHPLIERRRRSSGEH</sequence>
<evidence type="ECO:0000313" key="2">
    <source>
        <dbReference type="EMBL" id="PON45661.1"/>
    </source>
</evidence>
<keyword evidence="3" id="KW-1185">Reference proteome</keyword>
<dbReference type="AlphaFoldDB" id="A0A2P5BA59"/>
<dbReference type="OrthoDB" id="1928346at2759"/>
<evidence type="ECO:0000313" key="3">
    <source>
        <dbReference type="Proteomes" id="UP000237105"/>
    </source>
</evidence>
<dbReference type="InterPro" id="IPR032675">
    <property type="entry name" value="LRR_dom_sf"/>
</dbReference>
<evidence type="ECO:0000256" key="1">
    <source>
        <dbReference type="ARBA" id="ARBA00022821"/>
    </source>
</evidence>
<comment type="caution">
    <text evidence="2">The sequence shown here is derived from an EMBL/GenBank/DDBJ whole genome shotgun (WGS) entry which is preliminary data.</text>
</comment>
<organism evidence="2 3">
    <name type="scientific">Parasponia andersonii</name>
    <name type="common">Sponia andersonii</name>
    <dbReference type="NCBI Taxonomy" id="3476"/>
    <lineage>
        <taxon>Eukaryota</taxon>
        <taxon>Viridiplantae</taxon>
        <taxon>Streptophyta</taxon>
        <taxon>Embryophyta</taxon>
        <taxon>Tracheophyta</taxon>
        <taxon>Spermatophyta</taxon>
        <taxon>Magnoliopsida</taxon>
        <taxon>eudicotyledons</taxon>
        <taxon>Gunneridae</taxon>
        <taxon>Pentapetalae</taxon>
        <taxon>rosids</taxon>
        <taxon>fabids</taxon>
        <taxon>Rosales</taxon>
        <taxon>Cannabaceae</taxon>
        <taxon>Parasponia</taxon>
    </lineage>
</organism>
<dbReference type="Gene3D" id="3.80.10.10">
    <property type="entry name" value="Ribonuclease Inhibitor"/>
    <property type="match status" value="2"/>
</dbReference>
<protein>
    <submittedName>
        <fullName evidence="2">LRR domain containing protein</fullName>
    </submittedName>
</protein>
<gene>
    <name evidence="2" type="ORF">PanWU01x14_257720</name>
</gene>
<proteinExistence type="predicted"/>
<reference evidence="3" key="1">
    <citation type="submission" date="2016-06" db="EMBL/GenBank/DDBJ databases">
        <title>Parallel loss of symbiosis genes in relatives of nitrogen-fixing non-legume Parasponia.</title>
        <authorList>
            <person name="Van Velzen R."/>
            <person name="Holmer R."/>
            <person name="Bu F."/>
            <person name="Rutten L."/>
            <person name="Van Zeijl A."/>
            <person name="Liu W."/>
            <person name="Santuari L."/>
            <person name="Cao Q."/>
            <person name="Sharma T."/>
            <person name="Shen D."/>
            <person name="Roswanjaya Y."/>
            <person name="Wardhani T."/>
            <person name="Kalhor M.S."/>
            <person name="Jansen J."/>
            <person name="Van den Hoogen J."/>
            <person name="Gungor B."/>
            <person name="Hartog M."/>
            <person name="Hontelez J."/>
            <person name="Verver J."/>
            <person name="Yang W.-C."/>
            <person name="Schijlen E."/>
            <person name="Repin R."/>
            <person name="Schilthuizen M."/>
            <person name="Schranz E."/>
            <person name="Heidstra R."/>
            <person name="Miyata K."/>
            <person name="Fedorova E."/>
            <person name="Kohlen W."/>
            <person name="Bisseling T."/>
            <person name="Smit S."/>
            <person name="Geurts R."/>
        </authorList>
    </citation>
    <scope>NUCLEOTIDE SEQUENCE [LARGE SCALE GENOMIC DNA]</scope>
    <source>
        <strain evidence="3">cv. WU1-14</strain>
    </source>
</reference>
<name>A0A2P5BA59_PARAD</name>
<accession>A0A2P5BA59</accession>
<keyword evidence="1" id="KW-0611">Plant defense</keyword>
<dbReference type="EMBL" id="JXTB01000326">
    <property type="protein sequence ID" value="PON45661.1"/>
    <property type="molecule type" value="Genomic_DNA"/>
</dbReference>
<dbReference type="Proteomes" id="UP000237105">
    <property type="component" value="Unassembled WGS sequence"/>
</dbReference>
<dbReference type="PANTHER" id="PTHR36766:SF55">
    <property type="entry name" value="OS11G0492900 PROTEIN"/>
    <property type="match status" value="1"/>
</dbReference>
<dbReference type="GO" id="GO:0006952">
    <property type="term" value="P:defense response"/>
    <property type="evidence" value="ECO:0007669"/>
    <property type="project" value="UniProtKB-KW"/>
</dbReference>
<dbReference type="PANTHER" id="PTHR36766">
    <property type="entry name" value="PLANT BROAD-SPECTRUM MILDEW RESISTANCE PROTEIN RPW8"/>
    <property type="match status" value="1"/>
</dbReference>